<dbReference type="Gene3D" id="3.40.50.720">
    <property type="entry name" value="NAD(P)-binding Rossmann-like Domain"/>
    <property type="match status" value="1"/>
</dbReference>
<dbReference type="SUPFAM" id="SSF55347">
    <property type="entry name" value="Glyceraldehyde-3-phosphate dehydrogenase-like, C-terminal domain"/>
    <property type="match status" value="1"/>
</dbReference>
<dbReference type="PANTHER" id="PTHR43818">
    <property type="entry name" value="BCDNA.GH03377"/>
    <property type="match status" value="1"/>
</dbReference>
<dbReference type="RefSeq" id="WP_344679657.1">
    <property type="nucleotide sequence ID" value="NZ_BAAAUX010000011.1"/>
</dbReference>
<evidence type="ECO:0000259" key="2">
    <source>
        <dbReference type="Pfam" id="PF01408"/>
    </source>
</evidence>
<dbReference type="InterPro" id="IPR055170">
    <property type="entry name" value="GFO_IDH_MocA-like_dom"/>
</dbReference>
<organism evidence="4 5">
    <name type="scientific">Saccharopolyspora taberi</name>
    <dbReference type="NCBI Taxonomy" id="60895"/>
    <lineage>
        <taxon>Bacteria</taxon>
        <taxon>Bacillati</taxon>
        <taxon>Actinomycetota</taxon>
        <taxon>Actinomycetes</taxon>
        <taxon>Pseudonocardiales</taxon>
        <taxon>Pseudonocardiaceae</taxon>
        <taxon>Saccharopolyspora</taxon>
    </lineage>
</organism>
<dbReference type="SUPFAM" id="SSF51735">
    <property type="entry name" value="NAD(P)-binding Rossmann-fold domains"/>
    <property type="match status" value="1"/>
</dbReference>
<dbReference type="InterPro" id="IPR036291">
    <property type="entry name" value="NAD(P)-bd_dom_sf"/>
</dbReference>
<dbReference type="InterPro" id="IPR050463">
    <property type="entry name" value="Gfo/Idh/MocA_oxidrdct_glycsds"/>
</dbReference>
<evidence type="ECO:0000313" key="5">
    <source>
        <dbReference type="Proteomes" id="UP001500979"/>
    </source>
</evidence>
<keyword evidence="5" id="KW-1185">Reference proteome</keyword>
<dbReference type="Gene3D" id="3.30.360.10">
    <property type="entry name" value="Dihydrodipicolinate Reductase, domain 2"/>
    <property type="match status" value="1"/>
</dbReference>
<comment type="caution">
    <text evidence="4">The sequence shown here is derived from an EMBL/GenBank/DDBJ whole genome shotgun (WGS) entry which is preliminary data.</text>
</comment>
<protein>
    <submittedName>
        <fullName evidence="4">Gfo/Idh/MocA family oxidoreductase</fullName>
    </submittedName>
</protein>
<dbReference type="Pfam" id="PF22725">
    <property type="entry name" value="GFO_IDH_MocA_C3"/>
    <property type="match status" value="1"/>
</dbReference>
<dbReference type="PANTHER" id="PTHR43818:SF11">
    <property type="entry name" value="BCDNA.GH03377"/>
    <property type="match status" value="1"/>
</dbReference>
<feature type="domain" description="GFO/IDH/MocA-like oxidoreductase" evidence="3">
    <location>
        <begin position="135"/>
        <end position="268"/>
    </location>
</feature>
<keyword evidence="1" id="KW-0560">Oxidoreductase</keyword>
<accession>A0ABN3VC54</accession>
<gene>
    <name evidence="4" type="ORF">GCM10010470_24020</name>
</gene>
<dbReference type="EMBL" id="BAAAUX010000011">
    <property type="protein sequence ID" value="GAA2788577.1"/>
    <property type="molecule type" value="Genomic_DNA"/>
</dbReference>
<feature type="domain" description="Gfo/Idh/MocA-like oxidoreductase N-terminal" evidence="2">
    <location>
        <begin position="8"/>
        <end position="122"/>
    </location>
</feature>
<sequence length="368" mass="39310">MTDTPETLRVGILGAGSIFGAYARGLGMVDHLPIVRVADLDQERARAGARKWDIPAWGDADALLADPDVDIVVNITQPAFHAELTEAALRAGKHVYVEKPLAATTAKARENLAVAAETGRVLGCAPDTFLGSAAQTARAAVDSGLIGRPFAATSFVRSSRVETWHQDPSFLFRDGGGPVLDWGPYHLAALVNLLGPVSHVVGVTDRAAEQIVVTAPERRVDRIDVEVDTHASALLKFASGAVVTAMYSFDVWDTTLPHLEIYGTGGTLHLPDPNTFDGPVLVRRRGDEDWSEVPPVMPRVTPDPPTPFRALGVADLAAHLGGEPHRASGEFAYHVLEVLSALEDRDIADGVTEITSTTERPAPVTQRP</sequence>
<reference evidence="4 5" key="1">
    <citation type="journal article" date="2019" name="Int. J. Syst. Evol. Microbiol.">
        <title>The Global Catalogue of Microorganisms (GCM) 10K type strain sequencing project: providing services to taxonomists for standard genome sequencing and annotation.</title>
        <authorList>
            <consortium name="The Broad Institute Genomics Platform"/>
            <consortium name="The Broad Institute Genome Sequencing Center for Infectious Disease"/>
            <person name="Wu L."/>
            <person name="Ma J."/>
        </authorList>
    </citation>
    <scope>NUCLEOTIDE SEQUENCE [LARGE SCALE GENOMIC DNA]</scope>
    <source>
        <strain evidence="4 5">JCM 9383</strain>
    </source>
</reference>
<evidence type="ECO:0000256" key="1">
    <source>
        <dbReference type="ARBA" id="ARBA00023002"/>
    </source>
</evidence>
<evidence type="ECO:0000313" key="4">
    <source>
        <dbReference type="EMBL" id="GAA2788577.1"/>
    </source>
</evidence>
<dbReference type="Proteomes" id="UP001500979">
    <property type="component" value="Unassembled WGS sequence"/>
</dbReference>
<evidence type="ECO:0000259" key="3">
    <source>
        <dbReference type="Pfam" id="PF22725"/>
    </source>
</evidence>
<proteinExistence type="predicted"/>
<dbReference type="Pfam" id="PF01408">
    <property type="entry name" value="GFO_IDH_MocA"/>
    <property type="match status" value="1"/>
</dbReference>
<dbReference type="InterPro" id="IPR000683">
    <property type="entry name" value="Gfo/Idh/MocA-like_OxRdtase_N"/>
</dbReference>
<name>A0ABN3VC54_9PSEU</name>